<dbReference type="CDD" id="cd00067">
    <property type="entry name" value="GAL4"/>
    <property type="match status" value="1"/>
</dbReference>
<feature type="region of interest" description="Disordered" evidence="2">
    <location>
        <begin position="302"/>
        <end position="329"/>
    </location>
</feature>
<feature type="compositionally biased region" description="Polar residues" evidence="2">
    <location>
        <begin position="387"/>
        <end position="408"/>
    </location>
</feature>
<protein>
    <submittedName>
        <fullName evidence="3">Zn(2)-C6 fungal-type domain-containing protein</fullName>
    </submittedName>
</protein>
<dbReference type="Proteomes" id="UP001408356">
    <property type="component" value="Unassembled WGS sequence"/>
</dbReference>
<dbReference type="InterPro" id="IPR001138">
    <property type="entry name" value="Zn2Cys6_DnaBD"/>
</dbReference>
<feature type="region of interest" description="Disordered" evidence="2">
    <location>
        <begin position="383"/>
        <end position="429"/>
    </location>
</feature>
<reference evidence="3 4" key="1">
    <citation type="journal article" date="2024" name="J. Plant Pathol.">
        <title>Sequence and assembly of the genome of Seiridium unicorne, isolate CBS 538.82, causal agent of cypress canker disease.</title>
        <authorList>
            <person name="Scali E."/>
            <person name="Rocca G.D."/>
            <person name="Danti R."/>
            <person name="Garbelotto M."/>
            <person name="Barberini S."/>
            <person name="Baroncelli R."/>
            <person name="Emiliani G."/>
        </authorList>
    </citation>
    <scope>NUCLEOTIDE SEQUENCE [LARGE SCALE GENOMIC DNA]</scope>
    <source>
        <strain evidence="3 4">BM-138-508</strain>
    </source>
</reference>
<feature type="compositionally biased region" description="Low complexity" evidence="2">
    <location>
        <begin position="302"/>
        <end position="324"/>
    </location>
</feature>
<dbReference type="EMBL" id="JARVKF010000051">
    <property type="protein sequence ID" value="KAK9424010.1"/>
    <property type="molecule type" value="Genomic_DNA"/>
</dbReference>
<keyword evidence="1" id="KW-0539">Nucleus</keyword>
<accession>A0ABR2VAS1</accession>
<keyword evidence="4" id="KW-1185">Reference proteome</keyword>
<evidence type="ECO:0000256" key="2">
    <source>
        <dbReference type="SAM" id="MobiDB-lite"/>
    </source>
</evidence>
<feature type="region of interest" description="Disordered" evidence="2">
    <location>
        <begin position="196"/>
        <end position="231"/>
    </location>
</feature>
<proteinExistence type="predicted"/>
<gene>
    <name evidence="3" type="ORF">SUNI508_13831</name>
</gene>
<sequence>MSGNYSSRSLMGFSVHQPALGAALQFFPAMGSVQLDEMIDAYIPGTASILDKRTAVSLEFFDHTLQTGELFKFFLVYPAVGSNTASPASTMQDSGYGSSFNTSPVMNDSLWKQTTNEWSFSSSSKKARIASKKTSSSSSSQGKADFSHIPGMKIMTKEGLDVTNSASRGCKTKEQRDHAHLMRIIKACDACKRKKTRCDPSHKKRGSSVAVSPEPKVSKKVKRTTAPSNQKSPAFKADIEFATTLDPTIPDPYFFDADFMTAPDPAMNDWDQYIKYDEDVNDVIPQDYDFFFDPAKYFSPTTTDSSQSASASSSQILTPSQSQPVTPASGLDIGSGVDLVGPGLVGLGGAVQPTLPYLHRGGVEGGNNYVDFALYSPGSSCLDDETAQSQEVAASQGPDSQHYQQVSSGRKPDVHSSLNGGVAKSPQATRARDLFTLETGHNKFTSSGANTLFVQQGLVQTSDQAHVDVSHDRDPGSQQPGRHASAVSSYNGLPPNPVKQRVPGATVIPSDMPQGLPPSSELRDTGAQPGLFPVNGLLAACVAVGIEASVSVHGGNAYTFVPSLLPLLAVLSSFVAVTVCLCYGLSTTWSLVGGSTQSSVSASLLALTPIAILTRWQRHPVSCLNKLDPFTQALSAARQMSGSAIDNVKSQIHAAHCGISNFQRRTRVELGNMSRLAHNSLAPRMGMVY</sequence>
<evidence type="ECO:0000313" key="3">
    <source>
        <dbReference type="EMBL" id="KAK9424010.1"/>
    </source>
</evidence>
<feature type="compositionally biased region" description="Basic residues" evidence="2">
    <location>
        <begin position="196"/>
        <end position="206"/>
    </location>
</feature>
<feature type="compositionally biased region" description="Basic and acidic residues" evidence="2">
    <location>
        <begin position="465"/>
        <end position="475"/>
    </location>
</feature>
<organism evidence="3 4">
    <name type="scientific">Seiridium unicorne</name>
    <dbReference type="NCBI Taxonomy" id="138068"/>
    <lineage>
        <taxon>Eukaryota</taxon>
        <taxon>Fungi</taxon>
        <taxon>Dikarya</taxon>
        <taxon>Ascomycota</taxon>
        <taxon>Pezizomycotina</taxon>
        <taxon>Sordariomycetes</taxon>
        <taxon>Xylariomycetidae</taxon>
        <taxon>Amphisphaeriales</taxon>
        <taxon>Sporocadaceae</taxon>
        <taxon>Seiridium</taxon>
    </lineage>
</organism>
<name>A0ABR2VAS1_9PEZI</name>
<comment type="caution">
    <text evidence="3">The sequence shown here is derived from an EMBL/GenBank/DDBJ whole genome shotgun (WGS) entry which is preliminary data.</text>
</comment>
<feature type="region of interest" description="Disordered" evidence="2">
    <location>
        <begin position="463"/>
        <end position="498"/>
    </location>
</feature>
<feature type="compositionally biased region" description="Polar residues" evidence="2">
    <location>
        <begin position="476"/>
        <end position="491"/>
    </location>
</feature>
<evidence type="ECO:0000256" key="1">
    <source>
        <dbReference type="ARBA" id="ARBA00023242"/>
    </source>
</evidence>
<evidence type="ECO:0000313" key="4">
    <source>
        <dbReference type="Proteomes" id="UP001408356"/>
    </source>
</evidence>